<keyword evidence="6" id="KW-1185">Reference proteome</keyword>
<dbReference type="FunFam" id="3.40.1390.30:FF:000001">
    <property type="entry name" value="GTP cyclohydrolase 1 type 2"/>
    <property type="match status" value="1"/>
</dbReference>
<comment type="similarity">
    <text evidence="1">Belongs to the GTP cyclohydrolase I type 2/NIF3 family.</text>
</comment>
<feature type="binding site" evidence="4">
    <location>
        <position position="66"/>
    </location>
    <ligand>
        <name>a divalent metal cation</name>
        <dbReference type="ChEBI" id="CHEBI:60240"/>
        <label>1</label>
    </ligand>
</feature>
<organism evidence="5 6">
    <name type="scientific">Congzhengia minquanensis</name>
    <dbReference type="NCBI Taxonomy" id="2763657"/>
    <lineage>
        <taxon>Bacteria</taxon>
        <taxon>Bacillati</taxon>
        <taxon>Bacillota</taxon>
        <taxon>Clostridia</taxon>
        <taxon>Eubacteriales</taxon>
        <taxon>Oscillospiraceae</taxon>
        <taxon>Congzhengia</taxon>
    </lineage>
</organism>
<gene>
    <name evidence="5" type="ORF">H8698_01055</name>
</gene>
<evidence type="ECO:0000313" key="5">
    <source>
        <dbReference type="EMBL" id="MBC8539563.1"/>
    </source>
</evidence>
<dbReference type="InterPro" id="IPR002678">
    <property type="entry name" value="DUF34/NIF3"/>
</dbReference>
<feature type="binding site" evidence="4">
    <location>
        <position position="104"/>
    </location>
    <ligand>
        <name>a divalent metal cation</name>
        <dbReference type="ChEBI" id="CHEBI:60240"/>
        <label>1</label>
    </ligand>
</feature>
<dbReference type="PANTHER" id="PTHR13799:SF14">
    <property type="entry name" value="GTP CYCLOHYDROLASE 1 TYPE 2 HOMOLOG"/>
    <property type="match status" value="1"/>
</dbReference>
<dbReference type="Pfam" id="PF01784">
    <property type="entry name" value="DUF34_NIF3"/>
    <property type="match status" value="1"/>
</dbReference>
<evidence type="ECO:0000256" key="1">
    <source>
        <dbReference type="ARBA" id="ARBA00006964"/>
    </source>
</evidence>
<proteinExistence type="inferred from homology"/>
<dbReference type="Gene3D" id="3.40.1390.30">
    <property type="entry name" value="NIF3 (NGG1p interacting factor 3)-like"/>
    <property type="match status" value="2"/>
</dbReference>
<dbReference type="SUPFAM" id="SSF102705">
    <property type="entry name" value="NIF3 (NGG1p interacting factor 3)-like"/>
    <property type="match status" value="1"/>
</dbReference>
<sequence>MVKLTDIIDFLNLTAPPHLAESYDNVGLLIGEKEKEIRKVLVTLDTDEIVAIDAREKQADLVLSHHPLIFRPLGRITGEDAVSRTVLSLIKDDIALFSMHTNFDSVKCGLGDLFLDKIAETQNRVPIEGDGENGIGRIADVKGELVFSKLLDRIKTEFHIKSLRYIGPENKQIRKIAVVNGGGADYIYEAKKLGADCFVSGDMKYHQARFAYENDLALVEVPHYQAEIIFCGYVKQLLENRFGSELEVLVTDKNTDIWKQLDELVIDTET</sequence>
<evidence type="ECO:0000256" key="2">
    <source>
        <dbReference type="ARBA" id="ARBA00022112"/>
    </source>
</evidence>
<dbReference type="EMBL" id="JACRSU010000001">
    <property type="protein sequence ID" value="MBC8539563.1"/>
    <property type="molecule type" value="Genomic_DNA"/>
</dbReference>
<comment type="caution">
    <text evidence="5">The sequence shown here is derived from an EMBL/GenBank/DDBJ whole genome shotgun (WGS) entry which is preliminary data.</text>
</comment>
<evidence type="ECO:0000256" key="4">
    <source>
        <dbReference type="PIRSR" id="PIRSR602678-1"/>
    </source>
</evidence>
<dbReference type="NCBIfam" id="TIGR00486">
    <property type="entry name" value="YbgI_SA1388"/>
    <property type="match status" value="1"/>
</dbReference>
<dbReference type="PANTHER" id="PTHR13799">
    <property type="entry name" value="NGG1 INTERACTING FACTOR 3"/>
    <property type="match status" value="1"/>
</dbReference>
<accession>A0A926DK68</accession>
<name>A0A926DK68_9FIRM</name>
<reference evidence="5" key="1">
    <citation type="submission" date="2020-08" db="EMBL/GenBank/DDBJ databases">
        <title>Genome public.</title>
        <authorList>
            <person name="Liu C."/>
            <person name="Sun Q."/>
        </authorList>
    </citation>
    <scope>NUCLEOTIDE SEQUENCE</scope>
    <source>
        <strain evidence="5">H8</strain>
    </source>
</reference>
<dbReference type="GO" id="GO:0046872">
    <property type="term" value="F:metal ion binding"/>
    <property type="evidence" value="ECO:0007669"/>
    <property type="project" value="UniProtKB-KW"/>
</dbReference>
<evidence type="ECO:0000313" key="6">
    <source>
        <dbReference type="Proteomes" id="UP000611762"/>
    </source>
</evidence>
<feature type="binding site" evidence="4">
    <location>
        <position position="65"/>
    </location>
    <ligand>
        <name>a divalent metal cation</name>
        <dbReference type="ChEBI" id="CHEBI:60240"/>
        <label>1</label>
    </ligand>
</feature>
<feature type="binding site" evidence="4">
    <location>
        <position position="227"/>
    </location>
    <ligand>
        <name>a divalent metal cation</name>
        <dbReference type="ChEBI" id="CHEBI:60240"/>
        <label>1</label>
    </ligand>
</feature>
<protein>
    <recommendedName>
        <fullName evidence="2">GTP cyclohydrolase 1 type 2 homolog</fullName>
    </recommendedName>
</protein>
<dbReference type="Proteomes" id="UP000611762">
    <property type="component" value="Unassembled WGS sequence"/>
</dbReference>
<keyword evidence="3 4" id="KW-0479">Metal-binding</keyword>
<dbReference type="GO" id="GO:0005737">
    <property type="term" value="C:cytoplasm"/>
    <property type="evidence" value="ECO:0007669"/>
    <property type="project" value="TreeGrafter"/>
</dbReference>
<feature type="binding site" evidence="4">
    <location>
        <position position="223"/>
    </location>
    <ligand>
        <name>a divalent metal cation</name>
        <dbReference type="ChEBI" id="CHEBI:60240"/>
        <label>1</label>
    </ligand>
</feature>
<dbReference type="AlphaFoldDB" id="A0A926DK68"/>
<evidence type="ECO:0000256" key="3">
    <source>
        <dbReference type="ARBA" id="ARBA00022723"/>
    </source>
</evidence>
<dbReference type="InterPro" id="IPR036069">
    <property type="entry name" value="DUF34/NIF3_sf"/>
</dbReference>
<dbReference type="RefSeq" id="WP_177680454.1">
    <property type="nucleotide sequence ID" value="NZ_JACRSU010000001.1"/>
</dbReference>